<organism evidence="9 10">
    <name type="scientific">Cottoperca gobio</name>
    <name type="common">Frogmouth</name>
    <name type="synonym">Aphritis gobio</name>
    <dbReference type="NCBI Taxonomy" id="56716"/>
    <lineage>
        <taxon>Eukaryota</taxon>
        <taxon>Metazoa</taxon>
        <taxon>Chordata</taxon>
        <taxon>Craniata</taxon>
        <taxon>Vertebrata</taxon>
        <taxon>Euteleostomi</taxon>
        <taxon>Actinopterygii</taxon>
        <taxon>Neopterygii</taxon>
        <taxon>Teleostei</taxon>
        <taxon>Neoteleostei</taxon>
        <taxon>Acanthomorphata</taxon>
        <taxon>Eupercaria</taxon>
        <taxon>Perciformes</taxon>
        <taxon>Notothenioidei</taxon>
        <taxon>Bovichtidae</taxon>
        <taxon>Cottoperca</taxon>
    </lineage>
</organism>
<evidence type="ECO:0000256" key="3">
    <source>
        <dbReference type="ARBA" id="ARBA00010738"/>
    </source>
</evidence>
<evidence type="ECO:0000256" key="6">
    <source>
        <dbReference type="ARBA" id="ARBA00023069"/>
    </source>
</evidence>
<dbReference type="RefSeq" id="XP_029291070.1">
    <property type="nucleotide sequence ID" value="XM_029435210.1"/>
</dbReference>
<comment type="subcellular location">
    <subcellularLocation>
        <location evidence="1">Cell projection</location>
        <location evidence="1">Cilium</location>
        <location evidence="1">Flagellum</location>
    </subcellularLocation>
    <subcellularLocation>
        <location evidence="2">Cytoplasm</location>
        <location evidence="2">Cytoskeleton</location>
        <location evidence="2">Cilium axoneme</location>
    </subcellularLocation>
</comment>
<reference evidence="10" key="1">
    <citation type="submission" date="2025-08" db="UniProtKB">
        <authorList>
            <consortium name="RefSeq"/>
        </authorList>
    </citation>
    <scope>IDENTIFICATION</scope>
</reference>
<dbReference type="InterPro" id="IPR033551">
    <property type="entry name" value="DRC7/lobo"/>
</dbReference>
<dbReference type="GO" id="GO:0031514">
    <property type="term" value="C:motile cilium"/>
    <property type="evidence" value="ECO:0007669"/>
    <property type="project" value="UniProtKB-SubCell"/>
</dbReference>
<keyword evidence="6" id="KW-0969">Cilium</keyword>
<keyword evidence="9" id="KW-1185">Reference proteome</keyword>
<keyword evidence="5" id="KW-0175">Coiled coil</keyword>
<evidence type="ECO:0000256" key="1">
    <source>
        <dbReference type="ARBA" id="ARBA00004230"/>
    </source>
</evidence>
<keyword evidence="4" id="KW-0282">Flagellum</keyword>
<protein>
    <submittedName>
        <fullName evidence="10">Dynein regulatory complex subunit 7-like isoform X3</fullName>
    </submittedName>
</protein>
<dbReference type="PANTHER" id="PTHR35249:SF2">
    <property type="entry name" value="DYNEIN REGULATORY COMPLEX SUBUNIT 7"/>
    <property type="match status" value="1"/>
</dbReference>
<keyword evidence="7" id="KW-0966">Cell projection</keyword>
<evidence type="ECO:0000256" key="5">
    <source>
        <dbReference type="ARBA" id="ARBA00023054"/>
    </source>
</evidence>
<proteinExistence type="inferred from homology"/>
<accession>A0A6J2Q098</accession>
<evidence type="ECO:0000313" key="9">
    <source>
        <dbReference type="Proteomes" id="UP000504630"/>
    </source>
</evidence>
<name>A0A6J2Q098_COTGO</name>
<dbReference type="GO" id="GO:0030317">
    <property type="term" value="P:flagellated sperm motility"/>
    <property type="evidence" value="ECO:0007669"/>
    <property type="project" value="TreeGrafter"/>
</dbReference>
<dbReference type="InterPro" id="IPR056291">
    <property type="entry name" value="MORN_DRC7"/>
</dbReference>
<feature type="domain" description="Dynein regulatory complex subunit 7 MORN" evidence="8">
    <location>
        <begin position="253"/>
        <end position="326"/>
    </location>
</feature>
<evidence type="ECO:0000256" key="4">
    <source>
        <dbReference type="ARBA" id="ARBA00022846"/>
    </source>
</evidence>
<dbReference type="InterPro" id="IPR038765">
    <property type="entry name" value="Papain-like_cys_pep_sf"/>
</dbReference>
<evidence type="ECO:0000256" key="7">
    <source>
        <dbReference type="ARBA" id="ARBA00023273"/>
    </source>
</evidence>
<dbReference type="Proteomes" id="UP000504630">
    <property type="component" value="Chromosome 7"/>
</dbReference>
<dbReference type="SUPFAM" id="SSF54001">
    <property type="entry name" value="Cysteine proteinases"/>
    <property type="match status" value="1"/>
</dbReference>
<dbReference type="Pfam" id="PF24667">
    <property type="entry name" value="MORN_DRC7"/>
    <property type="match status" value="1"/>
</dbReference>
<gene>
    <name evidence="10" type="primary">LOC115010565</name>
</gene>
<evidence type="ECO:0000313" key="10">
    <source>
        <dbReference type="RefSeq" id="XP_029291070.1"/>
    </source>
</evidence>
<dbReference type="PANTHER" id="PTHR35249">
    <property type="entry name" value="DYNEIN REGULATORY COMPLEX SUBUNIT 7"/>
    <property type="match status" value="1"/>
</dbReference>
<dbReference type="GeneID" id="115010565"/>
<dbReference type="GO" id="GO:0005930">
    <property type="term" value="C:axoneme"/>
    <property type="evidence" value="ECO:0007669"/>
    <property type="project" value="UniProtKB-SubCell"/>
</dbReference>
<evidence type="ECO:0000256" key="2">
    <source>
        <dbReference type="ARBA" id="ARBA00004430"/>
    </source>
</evidence>
<evidence type="ECO:0000259" key="8">
    <source>
        <dbReference type="Pfam" id="PF24667"/>
    </source>
</evidence>
<sequence length="336" mass="38670">MTLRPTPTVFPELLTWGGCASFVANFLSLDPLEPPEGLPRYLFSSSSVLQSQRATCFECATLLCSLLLGAHYDVYCVSGYAVKEMCLLDQSLQECPLLDTEVKSVISEQEPQENKYTVKPLRELKSNFVTQQEKKKQDAEAARFQKHKLQESEQRPADPLQGLRVHCWVLVLSGSRSVQENFFIDPLTGNSYTTDNDNFLGIESVWNNLNYYVNMQDCRNGCAEEEQPRAFEMPRSWVSDIPISKQDLETCWPGTQKVTQYRKAKLEKFAPDLMSDGLITRLTTYKDLNCTDVVMVKEWYQHRNDHLEEREVNEVDSFITESFKRVQRFHLLCKSS</sequence>
<dbReference type="AlphaFoldDB" id="A0A6J2Q098"/>
<comment type="similarity">
    <text evidence="3">Belongs to the DRC7 family.</text>
</comment>